<proteinExistence type="predicted"/>
<comment type="caution">
    <text evidence="2">The sequence shown here is derived from an EMBL/GenBank/DDBJ whole genome shotgun (WGS) entry which is preliminary data.</text>
</comment>
<dbReference type="AlphaFoldDB" id="A0A3D8PM73"/>
<keyword evidence="3" id="KW-1185">Reference proteome</keyword>
<dbReference type="PROSITE" id="PS51257">
    <property type="entry name" value="PROKAR_LIPOPROTEIN"/>
    <property type="match status" value="1"/>
</dbReference>
<feature type="signal peptide" evidence="1">
    <location>
        <begin position="1"/>
        <end position="17"/>
    </location>
</feature>
<dbReference type="RefSeq" id="WP_115750224.1">
    <property type="nucleotide sequence ID" value="NZ_PIOD01000014.1"/>
</dbReference>
<gene>
    <name evidence="2" type="ORF">CWR45_12520</name>
</gene>
<evidence type="ECO:0000313" key="3">
    <source>
        <dbReference type="Proteomes" id="UP000256520"/>
    </source>
</evidence>
<keyword evidence="1" id="KW-0732">Signal</keyword>
<dbReference type="OrthoDB" id="1797983at2"/>
<evidence type="ECO:0000313" key="2">
    <source>
        <dbReference type="EMBL" id="RDW17213.1"/>
    </source>
</evidence>
<accession>A0A3D8PM73</accession>
<feature type="chain" id="PRO_5038371174" description="Lipoprotein" evidence="1">
    <location>
        <begin position="18"/>
        <end position="169"/>
    </location>
</feature>
<sequence>MKLLYIISVIFMQCALVGCSIFIETSTEQYDASSGNEASQEDHWTYNEKPPSLTISFGEETVKTSQGGYSWSYLDSKTGQMISIEADSMPATELVNIENAVTVNLSKTIILNFEKEPLHYEIRVYDHNDNMVATYNDFKDVKRIGKSVYEILATWEEGTGIYAVALDVY</sequence>
<protein>
    <recommendedName>
        <fullName evidence="4">Lipoprotein</fullName>
    </recommendedName>
</protein>
<reference evidence="3" key="1">
    <citation type="submission" date="2017-11" db="EMBL/GenBank/DDBJ databases">
        <authorList>
            <person name="Zhu W."/>
        </authorList>
    </citation>
    <scope>NUCLEOTIDE SEQUENCE [LARGE SCALE GENOMIC DNA]</scope>
    <source>
        <strain evidence="3">CAU 1051</strain>
    </source>
</reference>
<organism evidence="2 3">
    <name type="scientific">Oceanobacillus chungangensis</name>
    <dbReference type="NCBI Taxonomy" id="1229152"/>
    <lineage>
        <taxon>Bacteria</taxon>
        <taxon>Bacillati</taxon>
        <taxon>Bacillota</taxon>
        <taxon>Bacilli</taxon>
        <taxon>Bacillales</taxon>
        <taxon>Bacillaceae</taxon>
        <taxon>Oceanobacillus</taxon>
    </lineage>
</organism>
<dbReference type="EMBL" id="PIOD01000014">
    <property type="protein sequence ID" value="RDW17213.1"/>
    <property type="molecule type" value="Genomic_DNA"/>
</dbReference>
<evidence type="ECO:0000256" key="1">
    <source>
        <dbReference type="SAM" id="SignalP"/>
    </source>
</evidence>
<name>A0A3D8PM73_9BACI</name>
<evidence type="ECO:0008006" key="4">
    <source>
        <dbReference type="Google" id="ProtNLM"/>
    </source>
</evidence>
<dbReference type="Proteomes" id="UP000256520">
    <property type="component" value="Unassembled WGS sequence"/>
</dbReference>